<organism evidence="2 3">
    <name type="scientific">Paenibacillus contaminans</name>
    <dbReference type="NCBI Taxonomy" id="450362"/>
    <lineage>
        <taxon>Bacteria</taxon>
        <taxon>Bacillati</taxon>
        <taxon>Bacillota</taxon>
        <taxon>Bacilli</taxon>
        <taxon>Bacillales</taxon>
        <taxon>Paenibacillaceae</taxon>
        <taxon>Paenibacillus</taxon>
    </lineage>
</organism>
<evidence type="ECO:0000313" key="3">
    <source>
        <dbReference type="Proteomes" id="UP000250369"/>
    </source>
</evidence>
<evidence type="ECO:0008006" key="4">
    <source>
        <dbReference type="Google" id="ProtNLM"/>
    </source>
</evidence>
<sequence>MQSRKNRADKKSGTNPYLFSLYIGFFAGLIWGGLKLVEYLMKFTTIVPGFLLNPFVRLSYLKTWQGLIVGWLSFIVFSMIAALLYGWLMRKMSGPWYGFGYGVFWWGVLYLLIGPFTGMVPSVTKMDANTFFTDVCLFVLWGLFIGYSISMEFTDERNREPV</sequence>
<feature type="transmembrane region" description="Helical" evidence="1">
    <location>
        <begin position="12"/>
        <end position="33"/>
    </location>
</feature>
<name>A0A329MND5_9BACL</name>
<dbReference type="AlphaFoldDB" id="A0A329MND5"/>
<dbReference type="Proteomes" id="UP000250369">
    <property type="component" value="Unassembled WGS sequence"/>
</dbReference>
<dbReference type="Pfam" id="PF11085">
    <property type="entry name" value="YqhR"/>
    <property type="match status" value="1"/>
</dbReference>
<dbReference type="InterPro" id="IPR024563">
    <property type="entry name" value="YqhR"/>
</dbReference>
<keyword evidence="3" id="KW-1185">Reference proteome</keyword>
<evidence type="ECO:0000313" key="2">
    <source>
        <dbReference type="EMBL" id="RAV21090.1"/>
    </source>
</evidence>
<proteinExistence type="predicted"/>
<reference evidence="2 3" key="1">
    <citation type="journal article" date="2009" name="Int. J. Syst. Evol. Microbiol.">
        <title>Paenibacillus contaminans sp. nov., isolated from a contaminated laboratory plate.</title>
        <authorList>
            <person name="Chou J.H."/>
            <person name="Lee J.H."/>
            <person name="Lin M.C."/>
            <person name="Chang P.S."/>
            <person name="Arun A.B."/>
            <person name="Young C.C."/>
            <person name="Chen W.M."/>
        </authorList>
    </citation>
    <scope>NUCLEOTIDE SEQUENCE [LARGE SCALE GENOMIC DNA]</scope>
    <source>
        <strain evidence="2 3">CKOBP-6</strain>
    </source>
</reference>
<accession>A0A329MND5</accession>
<keyword evidence="1" id="KW-0472">Membrane</keyword>
<feature type="transmembrane region" description="Helical" evidence="1">
    <location>
        <begin position="99"/>
        <end position="119"/>
    </location>
</feature>
<feature type="transmembrane region" description="Helical" evidence="1">
    <location>
        <begin position="131"/>
        <end position="149"/>
    </location>
</feature>
<comment type="caution">
    <text evidence="2">The sequence shown here is derived from an EMBL/GenBank/DDBJ whole genome shotgun (WGS) entry which is preliminary data.</text>
</comment>
<evidence type="ECO:0000256" key="1">
    <source>
        <dbReference type="SAM" id="Phobius"/>
    </source>
</evidence>
<keyword evidence="1" id="KW-0812">Transmembrane</keyword>
<protein>
    <recommendedName>
        <fullName evidence="4">DUF1440 domain-containing protein</fullName>
    </recommendedName>
</protein>
<gene>
    <name evidence="2" type="ORF">DQG23_13510</name>
</gene>
<dbReference type="RefSeq" id="WP_113031372.1">
    <property type="nucleotide sequence ID" value="NZ_QMFB01000006.1"/>
</dbReference>
<dbReference type="OrthoDB" id="2691442at2"/>
<dbReference type="EMBL" id="QMFB01000006">
    <property type="protein sequence ID" value="RAV21090.1"/>
    <property type="molecule type" value="Genomic_DNA"/>
</dbReference>
<keyword evidence="1" id="KW-1133">Transmembrane helix</keyword>
<feature type="transmembrane region" description="Helical" evidence="1">
    <location>
        <begin position="68"/>
        <end position="87"/>
    </location>
</feature>